<dbReference type="EMBL" id="JAAGSV010000001">
    <property type="protein sequence ID" value="NDX65136.1"/>
    <property type="molecule type" value="Genomic_DNA"/>
</dbReference>
<accession>A0A6B2Q973</accession>
<sequence length="141" mass="16577">MDKFEEFYKEHCLDNFGYNPDLNWIFEKHEDGSYIQIEVENAKKAYQHQQAKVEELKASHHGEVIGHEVHFKKIKQERDELQTLYTQQGINMLKLQKRVDALTQTMEEVLEEMKYPTATFEEVIVCGVKVLEQALKGEACQ</sequence>
<dbReference type="RefSeq" id="WP_023060462.1">
    <property type="nucleotide sequence ID" value="NZ_CAUZGP010000003.1"/>
</dbReference>
<comment type="caution">
    <text evidence="2">The sequence shown here is derived from an EMBL/GenBank/DDBJ whole genome shotgun (WGS) entry which is preliminary data.</text>
</comment>
<reference evidence="1" key="1">
    <citation type="submission" date="2019-09" db="EMBL/GenBank/DDBJ databases">
        <title>Distinct mechanisms of dissemination of NDM-1 metallo-beta-betalactamase in Acinetobacter species spp. in Argentina.</title>
        <authorList>
            <person name="Maria R.S."/>
            <person name="Adams M.D."/>
        </authorList>
    </citation>
    <scope>NUCLEOTIDE SEQUENCE</scope>
    <source>
        <strain evidence="1">AMA47</strain>
    </source>
</reference>
<name>A0A6B2Q973_ACIBA</name>
<proteinExistence type="predicted"/>
<dbReference type="AlphaFoldDB" id="A0A6B2Q973"/>
<evidence type="ECO:0000313" key="1">
    <source>
        <dbReference type="EMBL" id="MQZ84185.1"/>
    </source>
</evidence>
<organism evidence="2">
    <name type="scientific">Acinetobacter baumannii</name>
    <dbReference type="NCBI Taxonomy" id="470"/>
    <lineage>
        <taxon>Bacteria</taxon>
        <taxon>Pseudomonadati</taxon>
        <taxon>Pseudomonadota</taxon>
        <taxon>Gammaproteobacteria</taxon>
        <taxon>Moraxellales</taxon>
        <taxon>Moraxellaceae</taxon>
        <taxon>Acinetobacter</taxon>
        <taxon>Acinetobacter calcoaceticus/baumannii complex</taxon>
    </lineage>
</organism>
<dbReference type="EMBL" id="VYSM01000014">
    <property type="protein sequence ID" value="MQZ84185.1"/>
    <property type="molecule type" value="Genomic_DNA"/>
</dbReference>
<protein>
    <submittedName>
        <fullName evidence="2">Uncharacterized protein</fullName>
    </submittedName>
</protein>
<gene>
    <name evidence="1" type="ORF">F4U06_08285</name>
    <name evidence="2" type="ORF">G3N38_01540</name>
</gene>
<evidence type="ECO:0000313" key="2">
    <source>
        <dbReference type="EMBL" id="NDX65136.1"/>
    </source>
</evidence>
<reference evidence="2" key="2">
    <citation type="submission" date="2020-02" db="EMBL/GenBank/DDBJ databases">
        <title>Whole genome shot-gun sequencing of clinical Carbapenem resistant A. baumannii.</title>
        <authorList>
            <person name="Veeraraghavan B."/>
            <person name="Mathur P."/>
            <person name="Vijayakumar S."/>
            <person name="Vasudevan K."/>
            <person name="Lincy M."/>
            <person name="Kirubananthan A."/>
        </authorList>
    </citation>
    <scope>NUCLEOTIDE SEQUENCE</scope>
    <source>
        <strain evidence="2">SP1713</strain>
    </source>
</reference>